<dbReference type="Proteomes" id="UP000335538">
    <property type="component" value="Unassembled WGS sequence"/>
</dbReference>
<organism evidence="1 2">
    <name type="scientific">Pandoraea sputorum</name>
    <dbReference type="NCBI Taxonomy" id="93222"/>
    <lineage>
        <taxon>Bacteria</taxon>
        <taxon>Pseudomonadati</taxon>
        <taxon>Pseudomonadota</taxon>
        <taxon>Betaproteobacteria</taxon>
        <taxon>Burkholderiales</taxon>
        <taxon>Burkholderiaceae</taxon>
        <taxon>Pandoraea</taxon>
    </lineage>
</organism>
<dbReference type="EMBL" id="CABPSR010000004">
    <property type="protein sequence ID" value="VVE79711.1"/>
    <property type="molecule type" value="Genomic_DNA"/>
</dbReference>
<dbReference type="AlphaFoldDB" id="A0A5E5B0N1"/>
<evidence type="ECO:0000313" key="1">
    <source>
        <dbReference type="EMBL" id="VVE79711.1"/>
    </source>
</evidence>
<evidence type="ECO:0000313" key="2">
    <source>
        <dbReference type="Proteomes" id="UP000335538"/>
    </source>
</evidence>
<reference evidence="1 2" key="1">
    <citation type="submission" date="2019-08" db="EMBL/GenBank/DDBJ databases">
        <authorList>
            <person name="Peeters C."/>
        </authorList>
    </citation>
    <scope>NUCLEOTIDE SEQUENCE [LARGE SCALE GENOMIC DNA]</scope>
    <source>
        <strain evidence="1 2">LMG 31121</strain>
    </source>
</reference>
<sequence>MLRFGGGFEASGACSSTAFARDFSPYARQGQMSYVLYKTWRMMGRFGENVRQRGRGGCVRRGGGRTV</sequence>
<name>A0A5E5B0N1_9BURK</name>
<accession>A0A5E5B0N1</accession>
<protein>
    <submittedName>
        <fullName evidence="1">Uncharacterized protein</fullName>
    </submittedName>
</protein>
<gene>
    <name evidence="1" type="ORF">PSP31121_02261</name>
</gene>
<proteinExistence type="predicted"/>